<accession>A0ABD5EFX4</accession>
<gene>
    <name evidence="1" type="ORF">RM574_28710</name>
</gene>
<dbReference type="AlphaFoldDB" id="A0ABD5EFX4"/>
<organism evidence="1 2">
    <name type="scientific">Streptomyces evansiae</name>
    <dbReference type="NCBI Taxonomy" id="3075535"/>
    <lineage>
        <taxon>Bacteria</taxon>
        <taxon>Bacillati</taxon>
        <taxon>Actinomycetota</taxon>
        <taxon>Actinomycetes</taxon>
        <taxon>Kitasatosporales</taxon>
        <taxon>Streptomycetaceae</taxon>
        <taxon>Streptomyces</taxon>
    </lineage>
</organism>
<comment type="caution">
    <text evidence="1">The sequence shown here is derived from an EMBL/GenBank/DDBJ whole genome shotgun (WGS) entry which is preliminary data.</text>
</comment>
<protein>
    <submittedName>
        <fullName evidence="1">Uncharacterized protein</fullName>
    </submittedName>
</protein>
<reference evidence="2" key="1">
    <citation type="submission" date="2023-07" db="EMBL/GenBank/DDBJ databases">
        <title>30 novel species of actinomycetes from the DSMZ collection.</title>
        <authorList>
            <person name="Nouioui I."/>
        </authorList>
    </citation>
    <scope>NUCLEOTIDE SEQUENCE [LARGE SCALE GENOMIC DNA]</scope>
    <source>
        <strain evidence="2">DSM 41982</strain>
    </source>
</reference>
<evidence type="ECO:0000313" key="1">
    <source>
        <dbReference type="EMBL" id="MDT0419462.1"/>
    </source>
</evidence>
<dbReference type="EMBL" id="JAVRER010000078">
    <property type="protein sequence ID" value="MDT0419462.1"/>
    <property type="molecule type" value="Genomic_DNA"/>
</dbReference>
<evidence type="ECO:0000313" key="2">
    <source>
        <dbReference type="Proteomes" id="UP001183607"/>
    </source>
</evidence>
<dbReference type="Proteomes" id="UP001183607">
    <property type="component" value="Unassembled WGS sequence"/>
</dbReference>
<name>A0ABD5EFX4_9ACTN</name>
<proteinExistence type="predicted"/>
<dbReference type="RefSeq" id="WP_093853435.1">
    <property type="nucleotide sequence ID" value="NZ_JAVRER010000078.1"/>
</dbReference>
<sequence length="235" mass="25744">MHPYRHALLSALDALDAAFAAEPAFPVTGCAYCWGEEHFAELSGPLDALSEETILGVAMEVSDHWNDFPRLYRRLTPLLVRRAVLGGEHGVPADVVASRLREAGCLEWAPGLTDVLRAVGVTWWRAVLHGEVRGAGGNPDAGEALGVLTVASGTVRPWLGIWAATRTPYADALLAEYVAQLPYSVDDLGNGWWDDDPRHDPRREVAAWLPRDVRDRLNGLTPDDVMALNEVRCTF</sequence>